<dbReference type="InterPro" id="IPR025746">
    <property type="entry name" value="PilX_N_dom"/>
</dbReference>
<evidence type="ECO:0000259" key="3">
    <source>
        <dbReference type="Pfam" id="PF14341"/>
    </source>
</evidence>
<name>A0ABT3KQH7_9BURK</name>
<gene>
    <name evidence="4" type="ORF">D5039_02990</name>
</gene>
<feature type="domain" description="PilX/PilW C-terminal" evidence="2">
    <location>
        <begin position="129"/>
        <end position="214"/>
    </location>
</feature>
<evidence type="ECO:0000259" key="2">
    <source>
        <dbReference type="Pfam" id="PF13681"/>
    </source>
</evidence>
<reference evidence="5" key="1">
    <citation type="submission" date="2023-07" db="EMBL/GenBank/DDBJ databases">
        <title>Verminephrobacter genomes.</title>
        <authorList>
            <person name="Lund M.B."/>
        </authorList>
    </citation>
    <scope>NUCLEOTIDE SEQUENCE [LARGE SCALE GENOMIC DNA]</scope>
    <source>
        <strain evidence="5">AtM5-05</strain>
    </source>
</reference>
<keyword evidence="1" id="KW-0812">Transmembrane</keyword>
<protein>
    <recommendedName>
        <fullName evidence="6">Type IV pilus assembly protein PilX</fullName>
    </recommendedName>
</protein>
<keyword evidence="1" id="KW-0472">Membrane</keyword>
<keyword evidence="5" id="KW-1185">Reference proteome</keyword>
<dbReference type="Pfam" id="PF14341">
    <property type="entry name" value="PilX_N"/>
    <property type="match status" value="1"/>
</dbReference>
<comment type="caution">
    <text evidence="4">The sequence shown here is derived from an EMBL/GenBank/DDBJ whole genome shotgun (WGS) entry which is preliminary data.</text>
</comment>
<dbReference type="Pfam" id="PF13681">
    <property type="entry name" value="PilX"/>
    <property type="match status" value="1"/>
</dbReference>
<feature type="domain" description="Type 4 fimbrial biogenesis protein PilX N-terminal" evidence="3">
    <location>
        <begin position="23"/>
        <end position="72"/>
    </location>
</feature>
<evidence type="ECO:0000313" key="4">
    <source>
        <dbReference type="EMBL" id="MCW5320179.1"/>
    </source>
</evidence>
<evidence type="ECO:0000256" key="1">
    <source>
        <dbReference type="SAM" id="Phobius"/>
    </source>
</evidence>
<organism evidence="4 5">
    <name type="scientific">Verminephrobacter aporrectodeae subsp. tuberculatae</name>
    <dbReference type="NCBI Taxonomy" id="1110392"/>
    <lineage>
        <taxon>Bacteria</taxon>
        <taxon>Pseudomonadati</taxon>
        <taxon>Pseudomonadota</taxon>
        <taxon>Betaproteobacteria</taxon>
        <taxon>Burkholderiales</taxon>
        <taxon>Comamonadaceae</taxon>
        <taxon>Verminephrobacter</taxon>
    </lineage>
</organism>
<dbReference type="Proteomes" id="UP001208935">
    <property type="component" value="Unassembled WGS sequence"/>
</dbReference>
<dbReference type="EMBL" id="QZCW01000001">
    <property type="protein sequence ID" value="MCW5320179.1"/>
    <property type="molecule type" value="Genomic_DNA"/>
</dbReference>
<accession>A0ABT3KQH7</accession>
<evidence type="ECO:0008006" key="6">
    <source>
        <dbReference type="Google" id="ProtNLM"/>
    </source>
</evidence>
<feature type="transmembrane region" description="Helical" evidence="1">
    <location>
        <begin position="25"/>
        <end position="49"/>
    </location>
</feature>
<sequence>MAIYKPGLWPASSASARKLRSERGLSLIIVMLILIVVSLLGIAGARIAMMAERGTRNDRDLQIAWQAAEAALVDAEMDIEGQPASSTNKRNAVFKQGDVDLSQFVSGCGSTGTSIGLCSLNPKEENPAWLAVNFEKTGTDARTVEFGKFTGRNFPAGARGIQPVKPPRYVIEPIPDEESTMIDTPAKKKFLYRITAMGFGPKGDTQVVLQMIYRN</sequence>
<keyword evidence="1" id="KW-1133">Transmembrane helix</keyword>
<dbReference type="InterPro" id="IPR025205">
    <property type="entry name" value="PilX/PilW_C"/>
</dbReference>
<proteinExistence type="predicted"/>
<evidence type="ECO:0000313" key="5">
    <source>
        <dbReference type="Proteomes" id="UP001208935"/>
    </source>
</evidence>